<keyword evidence="1" id="KW-0732">Signal</keyword>
<dbReference type="OrthoDB" id="5735475at2"/>
<dbReference type="Proteomes" id="UP000305760">
    <property type="component" value="Unassembled WGS sequence"/>
</dbReference>
<keyword evidence="3" id="KW-1185">Reference proteome</keyword>
<gene>
    <name evidence="2" type="ORF">E1B00_03080</name>
</gene>
<evidence type="ECO:0000256" key="1">
    <source>
        <dbReference type="SAM" id="SignalP"/>
    </source>
</evidence>
<dbReference type="RefSeq" id="WP_139445528.1">
    <property type="nucleotide sequence ID" value="NZ_SMDR01000001.1"/>
</dbReference>
<dbReference type="InterPro" id="IPR023393">
    <property type="entry name" value="START-like_dom_sf"/>
</dbReference>
<accession>A0A5C4RUE7</accession>
<comment type="caution">
    <text evidence="2">The sequence shown here is derived from an EMBL/GenBank/DDBJ whole genome shotgun (WGS) entry which is preliminary data.</text>
</comment>
<dbReference type="EMBL" id="SMDR01000001">
    <property type="protein sequence ID" value="TNJ34780.1"/>
    <property type="molecule type" value="Genomic_DNA"/>
</dbReference>
<dbReference type="Gene3D" id="3.30.530.20">
    <property type="match status" value="1"/>
</dbReference>
<dbReference type="AlphaFoldDB" id="A0A5C4RUE7"/>
<evidence type="ECO:0000313" key="3">
    <source>
        <dbReference type="Proteomes" id="UP000305760"/>
    </source>
</evidence>
<protein>
    <submittedName>
        <fullName evidence="2">SRPBCC domain-containing protein</fullName>
    </submittedName>
</protein>
<evidence type="ECO:0000313" key="2">
    <source>
        <dbReference type="EMBL" id="TNJ34780.1"/>
    </source>
</evidence>
<dbReference type="SUPFAM" id="SSF55961">
    <property type="entry name" value="Bet v1-like"/>
    <property type="match status" value="1"/>
</dbReference>
<feature type="signal peptide" evidence="1">
    <location>
        <begin position="1"/>
        <end position="20"/>
    </location>
</feature>
<name>A0A5C4RUE7_9GAMM</name>
<feature type="chain" id="PRO_5023056654" evidence="1">
    <location>
        <begin position="21"/>
        <end position="182"/>
    </location>
</feature>
<sequence>MRSALVAVVLALSTVLPAQAAVKDSSPSGFTLENSEVVPVDARTAWRGLVEEVGRWWPADHTWWGDASKLSISPRVGGCFCEFNGDQQAWHMAVTFVDPGKTLRLTGGLGPLQGMGLHGALEFRLTPAEGGGTKITLWYRAGGYTPDDLSKFAPVVDRVQAQQLGGLADFLRRQAAGPEEEV</sequence>
<organism evidence="2 3">
    <name type="scientific">Arenimonas terrae</name>
    <dbReference type="NCBI Taxonomy" id="2546226"/>
    <lineage>
        <taxon>Bacteria</taxon>
        <taxon>Pseudomonadati</taxon>
        <taxon>Pseudomonadota</taxon>
        <taxon>Gammaproteobacteria</taxon>
        <taxon>Lysobacterales</taxon>
        <taxon>Lysobacteraceae</taxon>
        <taxon>Arenimonas</taxon>
    </lineage>
</organism>
<proteinExistence type="predicted"/>
<reference evidence="2 3" key="1">
    <citation type="submission" date="2019-03" db="EMBL/GenBank/DDBJ databases">
        <title>Arenimonas daejeonensis sp. nov., isolated from compost.</title>
        <authorList>
            <person name="Jeon C.O."/>
        </authorList>
    </citation>
    <scope>NUCLEOTIDE SEQUENCE [LARGE SCALE GENOMIC DNA]</scope>
    <source>
        <strain evidence="2 3">R29</strain>
    </source>
</reference>